<sequence>MRRSGSTIKEVAQKAGVSPMTVSRVLNNQDVVRETTKRRVFDAIRELNYRPSIMARSLANGRSLCVGLLYTNPSHGYLSELLLGTLSACRERQHLLVVDKPDEDLLRRDPQYVEQTFLRSSIQALVVAPPLSEDAEFMAKIAAAEIRYIALGPVHWGNGLSVCIDEIAAAEDMTSHLLELGHRDIGLIRGPAAHAASALRFEGYKRAIEKAGIPVDERLIADGNFDYHSGREAARRLLSGDKKPTAIFATNDDMACGAIGFAYEQGLRIPRDLSVVGFDDSPSAAANWPPLTTIRQPVREMAEIAVGLLDADIMTIAPDQRQRVVPHTLVKRESTRPLLD</sequence>
<evidence type="ECO:0000256" key="3">
    <source>
        <dbReference type="ARBA" id="ARBA00023163"/>
    </source>
</evidence>
<keyword evidence="6" id="KW-1185">Reference proteome</keyword>
<dbReference type="InterPro" id="IPR010982">
    <property type="entry name" value="Lambda_DNA-bd_dom_sf"/>
</dbReference>
<dbReference type="Gene3D" id="3.40.50.2300">
    <property type="match status" value="2"/>
</dbReference>
<evidence type="ECO:0000256" key="1">
    <source>
        <dbReference type="ARBA" id="ARBA00023015"/>
    </source>
</evidence>
<dbReference type="PANTHER" id="PTHR30146:SF153">
    <property type="entry name" value="LACTOSE OPERON REPRESSOR"/>
    <property type="match status" value="1"/>
</dbReference>
<protein>
    <submittedName>
        <fullName evidence="5">LacI family DNA-binding transcriptional regulator</fullName>
    </submittedName>
</protein>
<evidence type="ECO:0000256" key="2">
    <source>
        <dbReference type="ARBA" id="ARBA00023125"/>
    </source>
</evidence>
<dbReference type="PANTHER" id="PTHR30146">
    <property type="entry name" value="LACI-RELATED TRANSCRIPTIONAL REPRESSOR"/>
    <property type="match status" value="1"/>
</dbReference>
<dbReference type="GO" id="GO:0000976">
    <property type="term" value="F:transcription cis-regulatory region binding"/>
    <property type="evidence" value="ECO:0007669"/>
    <property type="project" value="TreeGrafter"/>
</dbReference>
<dbReference type="CDD" id="cd01545">
    <property type="entry name" value="PBP1_SalR"/>
    <property type="match status" value="1"/>
</dbReference>
<dbReference type="SUPFAM" id="SSF53822">
    <property type="entry name" value="Periplasmic binding protein-like I"/>
    <property type="match status" value="1"/>
</dbReference>
<dbReference type="EMBL" id="JABFCX010000002">
    <property type="protein sequence ID" value="NNU15476.1"/>
    <property type="molecule type" value="Genomic_DNA"/>
</dbReference>
<dbReference type="PROSITE" id="PS00356">
    <property type="entry name" value="HTH_LACI_1"/>
    <property type="match status" value="1"/>
</dbReference>
<gene>
    <name evidence="5" type="ORF">HK107_03965</name>
</gene>
<dbReference type="SMART" id="SM00354">
    <property type="entry name" value="HTH_LACI"/>
    <property type="match status" value="1"/>
</dbReference>
<dbReference type="Pfam" id="PF00356">
    <property type="entry name" value="LacI"/>
    <property type="match status" value="1"/>
</dbReference>
<dbReference type="CDD" id="cd01392">
    <property type="entry name" value="HTH_LacI"/>
    <property type="match status" value="1"/>
</dbReference>
<evidence type="ECO:0000259" key="4">
    <source>
        <dbReference type="PROSITE" id="PS50932"/>
    </source>
</evidence>
<evidence type="ECO:0000313" key="5">
    <source>
        <dbReference type="EMBL" id="NNU15476.1"/>
    </source>
</evidence>
<proteinExistence type="predicted"/>
<dbReference type="AlphaFoldDB" id="A0A7Y3RL20"/>
<dbReference type="PROSITE" id="PS50932">
    <property type="entry name" value="HTH_LACI_2"/>
    <property type="match status" value="1"/>
</dbReference>
<dbReference type="InterPro" id="IPR028082">
    <property type="entry name" value="Peripla_BP_I"/>
</dbReference>
<evidence type="ECO:0000313" key="6">
    <source>
        <dbReference type="Proteomes" id="UP000536835"/>
    </source>
</evidence>
<dbReference type="Gene3D" id="1.10.260.40">
    <property type="entry name" value="lambda repressor-like DNA-binding domains"/>
    <property type="match status" value="1"/>
</dbReference>
<dbReference type="SUPFAM" id="SSF47413">
    <property type="entry name" value="lambda repressor-like DNA-binding domains"/>
    <property type="match status" value="1"/>
</dbReference>
<reference evidence="5 6" key="1">
    <citation type="submission" date="2020-05" db="EMBL/GenBank/DDBJ databases">
        <title>Parvularcula mediterraneae sp. nov., isolated from polypropylene straw from shallow seawater of the seashore of Laganas in Zakynthos island, Greece.</title>
        <authorList>
            <person name="Szabo I."/>
            <person name="Al-Omari J."/>
            <person name="Rado J."/>
            <person name="Szerdahelyi G.S."/>
        </authorList>
    </citation>
    <scope>NUCLEOTIDE SEQUENCE [LARGE SCALE GENOMIC DNA]</scope>
    <source>
        <strain evidence="5 6">ZS-1/3</strain>
    </source>
</reference>
<dbReference type="InterPro" id="IPR046335">
    <property type="entry name" value="LacI/GalR-like_sensor"/>
</dbReference>
<keyword evidence="3" id="KW-0804">Transcription</keyword>
<dbReference type="GO" id="GO:0003700">
    <property type="term" value="F:DNA-binding transcription factor activity"/>
    <property type="evidence" value="ECO:0007669"/>
    <property type="project" value="TreeGrafter"/>
</dbReference>
<keyword evidence="1" id="KW-0805">Transcription regulation</keyword>
<accession>A0A7Y3RL20</accession>
<dbReference type="InterPro" id="IPR000843">
    <property type="entry name" value="HTH_LacI"/>
</dbReference>
<dbReference type="Proteomes" id="UP000536835">
    <property type="component" value="Unassembled WGS sequence"/>
</dbReference>
<dbReference type="PRINTS" id="PR00036">
    <property type="entry name" value="HTHLACI"/>
</dbReference>
<feature type="domain" description="HTH lacI-type" evidence="4">
    <location>
        <begin position="6"/>
        <end position="60"/>
    </location>
</feature>
<dbReference type="Pfam" id="PF13377">
    <property type="entry name" value="Peripla_BP_3"/>
    <property type="match status" value="1"/>
</dbReference>
<comment type="caution">
    <text evidence="5">The sequence shown here is derived from an EMBL/GenBank/DDBJ whole genome shotgun (WGS) entry which is preliminary data.</text>
</comment>
<name>A0A7Y3RL20_9PROT</name>
<organism evidence="5 6">
    <name type="scientific">Parvularcula mediterranea</name>
    <dbReference type="NCBI Taxonomy" id="2732508"/>
    <lineage>
        <taxon>Bacteria</taxon>
        <taxon>Pseudomonadati</taxon>
        <taxon>Pseudomonadota</taxon>
        <taxon>Alphaproteobacteria</taxon>
        <taxon>Parvularculales</taxon>
        <taxon>Parvularculaceae</taxon>
        <taxon>Parvularcula</taxon>
    </lineage>
</organism>
<keyword evidence="2 5" id="KW-0238">DNA-binding</keyword>